<organism evidence="2 3">
    <name type="scientific">Amnibacterium setariae</name>
    <dbReference type="NCBI Taxonomy" id="2306585"/>
    <lineage>
        <taxon>Bacteria</taxon>
        <taxon>Bacillati</taxon>
        <taxon>Actinomycetota</taxon>
        <taxon>Actinomycetes</taxon>
        <taxon>Micrococcales</taxon>
        <taxon>Microbacteriaceae</taxon>
        <taxon>Amnibacterium</taxon>
    </lineage>
</organism>
<dbReference type="InterPro" id="IPR033966">
    <property type="entry name" value="RuBisCO"/>
</dbReference>
<evidence type="ECO:0000313" key="2">
    <source>
        <dbReference type="EMBL" id="RIX30821.1"/>
    </source>
</evidence>
<protein>
    <submittedName>
        <fullName evidence="2">Ribulose 1,5-bisphosphate carboxylase large subunit</fullName>
    </submittedName>
</protein>
<dbReference type="InterPro" id="IPR036422">
    <property type="entry name" value="RuBisCO_lsu_N_sf"/>
</dbReference>
<evidence type="ECO:0000259" key="1">
    <source>
        <dbReference type="Pfam" id="PF00016"/>
    </source>
</evidence>
<dbReference type="InterPro" id="IPR000685">
    <property type="entry name" value="RuBisCO_lsu_C"/>
</dbReference>
<dbReference type="GO" id="GO:0015977">
    <property type="term" value="P:carbon fixation"/>
    <property type="evidence" value="ECO:0007669"/>
    <property type="project" value="InterPro"/>
</dbReference>
<name>A0A3A1U2Q1_9MICO</name>
<dbReference type="SUPFAM" id="SSF51649">
    <property type="entry name" value="RuBisCo, C-terminal domain"/>
    <property type="match status" value="1"/>
</dbReference>
<feature type="domain" description="Ribulose bisphosphate carboxylase large subunit C-terminal" evidence="1">
    <location>
        <begin position="112"/>
        <end position="355"/>
    </location>
</feature>
<dbReference type="Pfam" id="PF00016">
    <property type="entry name" value="RuBisCO_large"/>
    <property type="match status" value="1"/>
</dbReference>
<dbReference type="Proteomes" id="UP000265742">
    <property type="component" value="Unassembled WGS sequence"/>
</dbReference>
<sequence>MTVRAVYALTGDVRDARVRAEALAVEQSHEFPPELAPAKAAPSRAHVVEVAEQGPDLALATIAFPDELAGAELTQLLVMVFGNCALLPAVRLVGLDVPEALGAAVGGGPALGVAGVRRALGVAERPILATALKPVGLPTEDLAALGRAFADGGIDLIKDDQGLGDQHWAPYAERVPRIAEAVAAGNAASGHAARYLPCFDAPPEHVEARLRIALDAGAGGLLIVPGVGGLPLLRWLARNTPDDFVLMAHPALLGALAVSPTAGIAPDVLYGSLLRLAGADVAIFPSAGGRFSFTPEECRAIADGCARPFAGLAPSLPAPGGGMRPDRVPELVDLYGPDVALLIGGELHRDGDPRGAAERFRALVEQAA</sequence>
<dbReference type="InterPro" id="IPR036376">
    <property type="entry name" value="RuBisCO_lsu_C_sf"/>
</dbReference>
<dbReference type="SUPFAM" id="SSF54966">
    <property type="entry name" value="RuBisCO, large subunit, small (N-terminal) domain"/>
    <property type="match status" value="1"/>
</dbReference>
<gene>
    <name evidence="2" type="ORF">D1781_05345</name>
</gene>
<reference evidence="3" key="1">
    <citation type="submission" date="2018-09" db="EMBL/GenBank/DDBJ databases">
        <authorList>
            <person name="Kim I."/>
        </authorList>
    </citation>
    <scope>NUCLEOTIDE SEQUENCE [LARGE SCALE GENOMIC DNA]</scope>
    <source>
        <strain evidence="3">DD4a</strain>
    </source>
</reference>
<dbReference type="EMBL" id="QXTG01000001">
    <property type="protein sequence ID" value="RIX30821.1"/>
    <property type="molecule type" value="Genomic_DNA"/>
</dbReference>
<keyword evidence="3" id="KW-1185">Reference proteome</keyword>
<dbReference type="Gene3D" id="3.20.20.110">
    <property type="entry name" value="Ribulose bisphosphate carboxylase, large subunit, C-terminal domain"/>
    <property type="match status" value="1"/>
</dbReference>
<dbReference type="PANTHER" id="PTHR42704">
    <property type="entry name" value="RIBULOSE BISPHOSPHATE CARBOXYLASE"/>
    <property type="match status" value="1"/>
</dbReference>
<dbReference type="RefSeq" id="WP_119481183.1">
    <property type="nucleotide sequence ID" value="NZ_QXTG01000001.1"/>
</dbReference>
<dbReference type="GO" id="GO:0000287">
    <property type="term" value="F:magnesium ion binding"/>
    <property type="evidence" value="ECO:0007669"/>
    <property type="project" value="InterPro"/>
</dbReference>
<dbReference type="PANTHER" id="PTHR42704:SF17">
    <property type="entry name" value="RIBULOSE BISPHOSPHATE CARBOXYLASE LARGE CHAIN"/>
    <property type="match status" value="1"/>
</dbReference>
<dbReference type="AlphaFoldDB" id="A0A3A1U2Q1"/>
<proteinExistence type="predicted"/>
<dbReference type="Gene3D" id="3.30.70.150">
    <property type="entry name" value="RuBisCO large subunit, N-terminal domain"/>
    <property type="match status" value="1"/>
</dbReference>
<dbReference type="GO" id="GO:0016984">
    <property type="term" value="F:ribulose-bisphosphate carboxylase activity"/>
    <property type="evidence" value="ECO:0007669"/>
    <property type="project" value="InterPro"/>
</dbReference>
<dbReference type="OrthoDB" id="9764279at2"/>
<accession>A0A3A1U2Q1</accession>
<evidence type="ECO:0000313" key="3">
    <source>
        <dbReference type="Proteomes" id="UP000265742"/>
    </source>
</evidence>
<comment type="caution">
    <text evidence="2">The sequence shown here is derived from an EMBL/GenBank/DDBJ whole genome shotgun (WGS) entry which is preliminary data.</text>
</comment>